<evidence type="ECO:0000313" key="3">
    <source>
        <dbReference type="EMBL" id="SMP09984.1"/>
    </source>
</evidence>
<dbReference type="Proteomes" id="UP001157961">
    <property type="component" value="Unassembled WGS sequence"/>
</dbReference>
<proteinExistence type="predicted"/>
<dbReference type="InterPro" id="IPR015424">
    <property type="entry name" value="PyrdxlP-dep_Trfase"/>
</dbReference>
<dbReference type="EMBL" id="FXTY01000002">
    <property type="protein sequence ID" value="SMP09984.1"/>
    <property type="molecule type" value="Genomic_DNA"/>
</dbReference>
<evidence type="ECO:0000259" key="2">
    <source>
        <dbReference type="Pfam" id="PF00266"/>
    </source>
</evidence>
<sequence>MLDVDFVRSQFPAFSEQSLEGQAFFENAGGSYTSAQVIDRLTRFYRERKVQPYAPYRASELAGAEMDEARARLAGLLGVGSDEVSFGPSTTQNTYVLAQAFRQWMDPGDAIIVTNQDHEANSGPWRRLADEGIEVREWTIDPDTGHLDPEKLMELLDDRVRLVCFPHCSNVVGEINPVAKITALAHAAGAFVCVDGVSYAPHGLPDVGGMGADIYMFSAYKTYGPHQGIMVVRRNIGEMLPNQGHYFNGDSLYKRFTPAGPDHAQVAASAGMVDYIEALAAHHGLLGETPVATGAAVHDLMRDHEEKLLQPLLDYATSKNSVRLIGPTEAAKRAPTVALVTNTPGETLAAQLAPHGVMAGGGDFYALRALEGMNVDATHGVLRVSFVHYTTESEVQKLISALDSVL</sequence>
<dbReference type="Pfam" id="PF00266">
    <property type="entry name" value="Aminotran_5"/>
    <property type="match status" value="1"/>
</dbReference>
<dbReference type="Gene3D" id="3.90.1150.10">
    <property type="entry name" value="Aspartate Aminotransferase, domain 1"/>
    <property type="match status" value="1"/>
</dbReference>
<gene>
    <name evidence="3" type="ORF">SAMN06265373_10251</name>
</gene>
<comment type="caution">
    <text evidence="3">The sequence shown here is derived from an EMBL/GenBank/DDBJ whole genome shotgun (WGS) entry which is preliminary data.</text>
</comment>
<feature type="domain" description="Aminotransferase class V" evidence="2">
    <location>
        <begin position="24"/>
        <end position="398"/>
    </location>
</feature>
<dbReference type="PANTHER" id="PTHR43586">
    <property type="entry name" value="CYSTEINE DESULFURASE"/>
    <property type="match status" value="1"/>
</dbReference>
<dbReference type="InterPro" id="IPR015421">
    <property type="entry name" value="PyrdxlP-dep_Trfase_major"/>
</dbReference>
<reference evidence="3 4" key="1">
    <citation type="submission" date="2017-05" db="EMBL/GenBank/DDBJ databases">
        <authorList>
            <person name="Varghese N."/>
            <person name="Submissions S."/>
        </authorList>
    </citation>
    <scope>NUCLEOTIDE SEQUENCE [LARGE SCALE GENOMIC DNA]</scope>
    <source>
        <strain evidence="3 4">DSM 29734</strain>
    </source>
</reference>
<name>A0ABY1NIG0_9RHOB</name>
<keyword evidence="4" id="KW-1185">Reference proteome</keyword>
<keyword evidence="1" id="KW-0663">Pyridoxal phosphate</keyword>
<dbReference type="RefSeq" id="WP_283424819.1">
    <property type="nucleotide sequence ID" value="NZ_FXTY01000002.1"/>
</dbReference>
<dbReference type="SUPFAM" id="SSF53383">
    <property type="entry name" value="PLP-dependent transferases"/>
    <property type="match status" value="1"/>
</dbReference>
<evidence type="ECO:0000313" key="4">
    <source>
        <dbReference type="Proteomes" id="UP001157961"/>
    </source>
</evidence>
<evidence type="ECO:0000256" key="1">
    <source>
        <dbReference type="ARBA" id="ARBA00022898"/>
    </source>
</evidence>
<accession>A0ABY1NIG0</accession>
<organism evidence="3 4">
    <name type="scientific">Shimia sagamensis</name>
    <dbReference type="NCBI Taxonomy" id="1566352"/>
    <lineage>
        <taxon>Bacteria</taxon>
        <taxon>Pseudomonadati</taxon>
        <taxon>Pseudomonadota</taxon>
        <taxon>Alphaproteobacteria</taxon>
        <taxon>Rhodobacterales</taxon>
        <taxon>Roseobacteraceae</taxon>
    </lineage>
</organism>
<dbReference type="InterPro" id="IPR015422">
    <property type="entry name" value="PyrdxlP-dep_Trfase_small"/>
</dbReference>
<dbReference type="PANTHER" id="PTHR43586:SF21">
    <property type="entry name" value="PYRIDOXAL PHOSPHATE (PLP)-DEPENDENT ASPARTATE AMINOTRANSFERASE SUPERFAMILY"/>
    <property type="match status" value="1"/>
</dbReference>
<dbReference type="InterPro" id="IPR000192">
    <property type="entry name" value="Aminotrans_V_dom"/>
</dbReference>
<dbReference type="Gene3D" id="3.40.640.10">
    <property type="entry name" value="Type I PLP-dependent aspartate aminotransferase-like (Major domain)"/>
    <property type="match status" value="1"/>
</dbReference>
<protein>
    <submittedName>
        <fullName evidence="3">Cysteine desulfurase family protein, VC1184 subfamily</fullName>
    </submittedName>
</protein>